<evidence type="ECO:0000256" key="6">
    <source>
        <dbReference type="SAM" id="MobiDB-lite"/>
    </source>
</evidence>
<name>A0A6S7AXU5_9BURK</name>
<feature type="binding site" evidence="5">
    <location>
        <position position="440"/>
    </location>
    <ligand>
        <name>S-adenosyl-L-methionine</name>
        <dbReference type="ChEBI" id="CHEBI:59789"/>
    </ligand>
</feature>
<feature type="compositionally biased region" description="Low complexity" evidence="6">
    <location>
        <begin position="32"/>
        <end position="64"/>
    </location>
</feature>
<dbReference type="SUPFAM" id="SSF53335">
    <property type="entry name" value="S-adenosyl-L-methionine-dependent methyltransferases"/>
    <property type="match status" value="1"/>
</dbReference>
<dbReference type="PRINTS" id="PR02008">
    <property type="entry name" value="RCMTFAMILY"/>
</dbReference>
<keyword evidence="9" id="KW-1185">Reference proteome</keyword>
<protein>
    <submittedName>
        <fullName evidence="8">Ribosomal RNA small subunit methyltransferase B</fullName>
        <ecNumber evidence="8">2.1.1.176</ecNumber>
    </submittedName>
</protein>
<dbReference type="Gene3D" id="3.40.50.150">
    <property type="entry name" value="Vaccinia Virus protein VP39"/>
    <property type="match status" value="1"/>
</dbReference>
<feature type="active site" description="Nucleophile" evidence="5">
    <location>
        <position position="493"/>
    </location>
</feature>
<evidence type="ECO:0000256" key="5">
    <source>
        <dbReference type="PROSITE-ProRule" id="PRU01023"/>
    </source>
</evidence>
<sequence length="621" mass="65233">MNKPKKPGRPRGDEAASAGRRSAEHAASRLNPTRGGAAKPAGARPGSGAASGARASGTGPGSATEGDHGGARGGRAGSGATGGARGGSGNTGSSGAHTGGAGRPGSGKSRGNARGKPLRRASDATLKQNAAVGHTESGARVHGFLVGQAETLLAEILNFAGAADATTSRFFREHPKLGHSERGIVAEAVFAVLRRRTEFLHLAESGWGTPARRLILLGLMQTVGRGALTPLVSTDEAQWLERISKIDPASLPLRVRTNLPEWIEQPLAARFAPAELARLAAALNHPAPLDLRVNTIKASRDQVLDALESTGIEAGETPFAPNGVRVAGKPPVNRLKSFEEGWFEVQDEGSQLLCHLVGAKRGEMVVDFCAGAGGKTLALGAMMRSTGRLYAFDVAERRLAKLKPRMAKSGLSNVHTVLIDSEHDPKIKRLAGKIDRVLVDAPCSGLGTLRRNPDLKWRQTPNTLVELAPKQASILANAARLVKPGGRLVYATCSILEVENEDIVKAFLEAHPDFTLVPASEVLAEQKIDLDTGEYLSLWPHIHATDGFFAAVLQRKARLTGKAALNEQAAQAGDADIEDVEIDELSESTGSTGAKVDVEVDAEGDDEIGIDDDRPGAESER</sequence>
<reference evidence="8 9" key="1">
    <citation type="submission" date="2020-04" db="EMBL/GenBank/DDBJ databases">
        <authorList>
            <person name="De Canck E."/>
        </authorList>
    </citation>
    <scope>NUCLEOTIDE SEQUENCE [LARGE SCALE GENOMIC DNA]</scope>
    <source>
        <strain evidence="8 9">LMG 28138</strain>
    </source>
</reference>
<dbReference type="PROSITE" id="PS51686">
    <property type="entry name" value="SAM_MT_RSMB_NOP"/>
    <property type="match status" value="1"/>
</dbReference>
<dbReference type="InterPro" id="IPR054728">
    <property type="entry name" value="RsmB-like_ferredoxin"/>
</dbReference>
<feature type="binding site" evidence="5">
    <location>
        <position position="420"/>
    </location>
    <ligand>
        <name>S-adenosyl-L-methionine</name>
        <dbReference type="ChEBI" id="CHEBI:59789"/>
    </ligand>
</feature>
<dbReference type="PANTHER" id="PTHR22807">
    <property type="entry name" value="NOP2 YEAST -RELATED NOL1/NOP2/FMU SUN DOMAIN-CONTAINING"/>
    <property type="match status" value="1"/>
</dbReference>
<evidence type="ECO:0000256" key="2">
    <source>
        <dbReference type="ARBA" id="ARBA00022679"/>
    </source>
</evidence>
<dbReference type="Pfam" id="PF01189">
    <property type="entry name" value="Methyltr_RsmB-F"/>
    <property type="match status" value="1"/>
</dbReference>
<dbReference type="CDD" id="cd02440">
    <property type="entry name" value="AdoMet_MTases"/>
    <property type="match status" value="1"/>
</dbReference>
<dbReference type="Proteomes" id="UP000494115">
    <property type="component" value="Unassembled WGS sequence"/>
</dbReference>
<feature type="binding site" evidence="5">
    <location>
        <position position="393"/>
    </location>
    <ligand>
        <name>S-adenosyl-L-methionine</name>
        <dbReference type="ChEBI" id="CHEBI:59789"/>
    </ligand>
</feature>
<accession>A0A6S7AXU5</accession>
<evidence type="ECO:0000256" key="3">
    <source>
        <dbReference type="ARBA" id="ARBA00022691"/>
    </source>
</evidence>
<keyword evidence="1 5" id="KW-0489">Methyltransferase</keyword>
<dbReference type="InterPro" id="IPR049560">
    <property type="entry name" value="MeTrfase_RsmB-F_NOP2_cat"/>
</dbReference>
<dbReference type="GO" id="GO:0008173">
    <property type="term" value="F:RNA methyltransferase activity"/>
    <property type="evidence" value="ECO:0007669"/>
    <property type="project" value="InterPro"/>
</dbReference>
<feature type="compositionally biased region" description="Acidic residues" evidence="6">
    <location>
        <begin position="575"/>
        <end position="586"/>
    </location>
</feature>
<gene>
    <name evidence="8" type="primary">rsmB_1</name>
    <name evidence="8" type="ORF">LMG28138_00170</name>
</gene>
<keyword evidence="3 5" id="KW-0949">S-adenosyl-L-methionine</keyword>
<evidence type="ECO:0000313" key="9">
    <source>
        <dbReference type="Proteomes" id="UP000494115"/>
    </source>
</evidence>
<proteinExistence type="inferred from homology"/>
<dbReference type="InterPro" id="IPR001678">
    <property type="entry name" value="MeTrfase_RsmB-F_NOP2_dom"/>
</dbReference>
<dbReference type="Pfam" id="PF22458">
    <property type="entry name" value="RsmF-B_ferredox"/>
    <property type="match status" value="1"/>
</dbReference>
<feature type="compositionally biased region" description="Acidic residues" evidence="6">
    <location>
        <begin position="599"/>
        <end position="610"/>
    </location>
</feature>
<dbReference type="EMBL" id="CADIKM010000001">
    <property type="protein sequence ID" value="CAB3776533.1"/>
    <property type="molecule type" value="Genomic_DNA"/>
</dbReference>
<feature type="region of interest" description="Disordered" evidence="6">
    <location>
        <begin position="573"/>
        <end position="621"/>
    </location>
</feature>
<keyword evidence="4 5" id="KW-0694">RNA-binding</keyword>
<dbReference type="GO" id="GO:0001510">
    <property type="term" value="P:RNA methylation"/>
    <property type="evidence" value="ECO:0007669"/>
    <property type="project" value="InterPro"/>
</dbReference>
<feature type="region of interest" description="Disordered" evidence="6">
    <location>
        <begin position="1"/>
        <end position="134"/>
    </location>
</feature>
<comment type="similarity">
    <text evidence="5">Belongs to the class I-like SAM-binding methyltransferase superfamily. RsmB/NOP family.</text>
</comment>
<comment type="caution">
    <text evidence="5">Lacks conserved residue(s) required for the propagation of feature annotation.</text>
</comment>
<keyword evidence="2 5" id="KW-0808">Transferase</keyword>
<dbReference type="InterPro" id="IPR023267">
    <property type="entry name" value="RCMT"/>
</dbReference>
<evidence type="ECO:0000256" key="1">
    <source>
        <dbReference type="ARBA" id="ARBA00022603"/>
    </source>
</evidence>
<dbReference type="InterPro" id="IPR029063">
    <property type="entry name" value="SAM-dependent_MTases_sf"/>
</dbReference>
<feature type="compositionally biased region" description="Basic and acidic residues" evidence="6">
    <location>
        <begin position="611"/>
        <end position="621"/>
    </location>
</feature>
<dbReference type="EC" id="2.1.1.176" evidence="8"/>
<evidence type="ECO:0000256" key="4">
    <source>
        <dbReference type="ARBA" id="ARBA00022884"/>
    </source>
</evidence>
<organism evidence="8 9">
    <name type="scientific">Pararobbsia alpina</name>
    <dbReference type="NCBI Taxonomy" id="621374"/>
    <lineage>
        <taxon>Bacteria</taxon>
        <taxon>Pseudomonadati</taxon>
        <taxon>Pseudomonadota</taxon>
        <taxon>Betaproteobacteria</taxon>
        <taxon>Burkholderiales</taxon>
        <taxon>Burkholderiaceae</taxon>
        <taxon>Pararobbsia</taxon>
    </lineage>
</organism>
<dbReference type="AlphaFoldDB" id="A0A6S7AXU5"/>
<evidence type="ECO:0000259" key="7">
    <source>
        <dbReference type="PROSITE" id="PS51686"/>
    </source>
</evidence>
<feature type="domain" description="SAM-dependent MTase RsmB/NOP-type" evidence="7">
    <location>
        <begin position="279"/>
        <end position="556"/>
    </location>
</feature>
<dbReference type="GO" id="GO:0003723">
    <property type="term" value="F:RNA binding"/>
    <property type="evidence" value="ECO:0007669"/>
    <property type="project" value="UniProtKB-UniRule"/>
</dbReference>
<evidence type="ECO:0000313" key="8">
    <source>
        <dbReference type="EMBL" id="CAB3776533.1"/>
    </source>
</evidence>
<dbReference type="PANTHER" id="PTHR22807:SF53">
    <property type="entry name" value="RIBOSOMAL RNA SMALL SUBUNIT METHYLTRANSFERASE B-RELATED"/>
    <property type="match status" value="1"/>
</dbReference>
<feature type="compositionally biased region" description="Gly residues" evidence="6">
    <location>
        <begin position="71"/>
        <end position="105"/>
    </location>
</feature>